<evidence type="ECO:0000313" key="3">
    <source>
        <dbReference type="Proteomes" id="UP000677054"/>
    </source>
</evidence>
<evidence type="ECO:0000259" key="1">
    <source>
        <dbReference type="PROSITE" id="PS50057"/>
    </source>
</evidence>
<feature type="domain" description="FERM" evidence="1">
    <location>
        <begin position="1"/>
        <end position="105"/>
    </location>
</feature>
<dbReference type="EMBL" id="CAJPEV010027293">
    <property type="protein sequence ID" value="CAG0908811.1"/>
    <property type="molecule type" value="Genomic_DNA"/>
</dbReference>
<dbReference type="SUPFAM" id="SSF47031">
    <property type="entry name" value="Second domain of FERM"/>
    <property type="match status" value="1"/>
</dbReference>
<keyword evidence="3" id="KW-1185">Reference proteome</keyword>
<dbReference type="PANTHER" id="PTHR23280:SF21">
    <property type="entry name" value="PROTEIN 4.1 HOMOLOG"/>
    <property type="match status" value="1"/>
</dbReference>
<dbReference type="PANTHER" id="PTHR23280">
    <property type="entry name" value="4.1 G PROTEIN"/>
    <property type="match status" value="1"/>
</dbReference>
<evidence type="ECO:0000313" key="2">
    <source>
        <dbReference type="EMBL" id="CAD7255437.1"/>
    </source>
</evidence>
<dbReference type="PROSITE" id="PS50057">
    <property type="entry name" value="FERM_3"/>
    <property type="match status" value="1"/>
</dbReference>
<dbReference type="InterPro" id="IPR014352">
    <property type="entry name" value="FERM/acyl-CoA-bd_prot_sf"/>
</dbReference>
<dbReference type="GO" id="GO:0048731">
    <property type="term" value="P:system development"/>
    <property type="evidence" value="ECO:0007669"/>
    <property type="project" value="UniProtKB-ARBA"/>
</dbReference>
<dbReference type="InterPro" id="IPR035963">
    <property type="entry name" value="FERM_2"/>
</dbReference>
<dbReference type="Gene3D" id="1.20.80.10">
    <property type="match status" value="1"/>
</dbReference>
<dbReference type="CDD" id="cd14473">
    <property type="entry name" value="FERM_B-lobe"/>
    <property type="match status" value="1"/>
</dbReference>
<name>A0A7R9AJY6_9CRUS</name>
<dbReference type="GO" id="GO:0009887">
    <property type="term" value="P:animal organ morphogenesis"/>
    <property type="evidence" value="ECO:0007669"/>
    <property type="project" value="UniProtKB-ARBA"/>
</dbReference>
<dbReference type="GO" id="GO:0005856">
    <property type="term" value="C:cytoskeleton"/>
    <property type="evidence" value="ECO:0007669"/>
    <property type="project" value="TreeGrafter"/>
</dbReference>
<dbReference type="AlphaFoldDB" id="A0A7R9AJY6"/>
<dbReference type="GO" id="GO:0031032">
    <property type="term" value="P:actomyosin structure organization"/>
    <property type="evidence" value="ECO:0007669"/>
    <property type="project" value="TreeGrafter"/>
</dbReference>
<sequence length="105" mass="12121">AQLEFKFEVKFYPPDPAQLQEDITRLPCSFVTHALLGSYLAQSELGDYDPEEHGINYLEELRFAPNQSPELEEKVMELHRTHRGQTPAEAELHYLENAKKLAMYG</sequence>
<dbReference type="OrthoDB" id="6589456at2759"/>
<feature type="non-terminal residue" evidence="2">
    <location>
        <position position="105"/>
    </location>
</feature>
<dbReference type="EMBL" id="LR926811">
    <property type="protein sequence ID" value="CAD7255437.1"/>
    <property type="molecule type" value="Genomic_DNA"/>
</dbReference>
<dbReference type="InterPro" id="IPR000299">
    <property type="entry name" value="FERM_domain"/>
</dbReference>
<dbReference type="InterPro" id="IPR019748">
    <property type="entry name" value="FERM_central"/>
</dbReference>
<dbReference type="GO" id="GO:0005886">
    <property type="term" value="C:plasma membrane"/>
    <property type="evidence" value="ECO:0007669"/>
    <property type="project" value="TreeGrafter"/>
</dbReference>
<feature type="non-terminal residue" evidence="2">
    <location>
        <position position="1"/>
    </location>
</feature>
<organism evidence="2">
    <name type="scientific">Darwinula stevensoni</name>
    <dbReference type="NCBI Taxonomy" id="69355"/>
    <lineage>
        <taxon>Eukaryota</taxon>
        <taxon>Metazoa</taxon>
        <taxon>Ecdysozoa</taxon>
        <taxon>Arthropoda</taxon>
        <taxon>Crustacea</taxon>
        <taxon>Oligostraca</taxon>
        <taxon>Ostracoda</taxon>
        <taxon>Podocopa</taxon>
        <taxon>Podocopida</taxon>
        <taxon>Darwinulocopina</taxon>
        <taxon>Darwinuloidea</taxon>
        <taxon>Darwinulidae</taxon>
        <taxon>Darwinula</taxon>
    </lineage>
</organism>
<gene>
    <name evidence="2" type="ORF">DSTB1V02_LOCUS15182</name>
</gene>
<dbReference type="InterPro" id="IPR019749">
    <property type="entry name" value="Band_41_domain"/>
</dbReference>
<dbReference type="Pfam" id="PF00373">
    <property type="entry name" value="FERM_M"/>
    <property type="match status" value="1"/>
</dbReference>
<protein>
    <recommendedName>
        <fullName evidence="1">FERM domain-containing protein</fullName>
    </recommendedName>
</protein>
<accession>A0A7R9AJY6</accession>
<dbReference type="PRINTS" id="PR00935">
    <property type="entry name" value="BAND41"/>
</dbReference>
<proteinExistence type="predicted"/>
<reference evidence="2" key="1">
    <citation type="submission" date="2020-11" db="EMBL/GenBank/DDBJ databases">
        <authorList>
            <person name="Tran Van P."/>
        </authorList>
    </citation>
    <scope>NUCLEOTIDE SEQUENCE</scope>
</reference>
<dbReference type="Proteomes" id="UP000677054">
    <property type="component" value="Unassembled WGS sequence"/>
</dbReference>